<evidence type="ECO:0000256" key="1">
    <source>
        <dbReference type="SAM" id="MobiDB-lite"/>
    </source>
</evidence>
<feature type="compositionally biased region" description="Low complexity" evidence="1">
    <location>
        <begin position="46"/>
        <end position="57"/>
    </location>
</feature>
<feature type="region of interest" description="Disordered" evidence="1">
    <location>
        <begin position="1"/>
        <end position="57"/>
    </location>
</feature>
<name>A0A7S1WSF7_ALECA</name>
<reference evidence="2" key="1">
    <citation type="submission" date="2021-01" db="EMBL/GenBank/DDBJ databases">
        <authorList>
            <person name="Corre E."/>
            <person name="Pelletier E."/>
            <person name="Niang G."/>
            <person name="Scheremetjew M."/>
            <person name="Finn R."/>
            <person name="Kale V."/>
            <person name="Holt S."/>
            <person name="Cochrane G."/>
            <person name="Meng A."/>
            <person name="Brown T."/>
            <person name="Cohen L."/>
        </authorList>
    </citation>
    <scope>NUCLEOTIDE SEQUENCE</scope>
    <source>
        <strain evidence="2">OF101</strain>
    </source>
</reference>
<dbReference type="AlphaFoldDB" id="A0A7S1WSF7"/>
<evidence type="ECO:0000313" key="2">
    <source>
        <dbReference type="EMBL" id="CAD9184411.1"/>
    </source>
</evidence>
<proteinExistence type="predicted"/>
<dbReference type="EMBL" id="HBGE01102610">
    <property type="protein sequence ID" value="CAD9184411.1"/>
    <property type="molecule type" value="Transcribed_RNA"/>
</dbReference>
<feature type="region of interest" description="Disordered" evidence="1">
    <location>
        <begin position="82"/>
        <end position="164"/>
    </location>
</feature>
<organism evidence="2">
    <name type="scientific">Alexandrium catenella</name>
    <name type="common">Red tide dinoflagellate</name>
    <name type="synonym">Gonyaulax catenella</name>
    <dbReference type="NCBI Taxonomy" id="2925"/>
    <lineage>
        <taxon>Eukaryota</taxon>
        <taxon>Sar</taxon>
        <taxon>Alveolata</taxon>
        <taxon>Dinophyceae</taxon>
        <taxon>Gonyaulacales</taxon>
        <taxon>Pyrocystaceae</taxon>
        <taxon>Alexandrium</taxon>
    </lineage>
</organism>
<feature type="compositionally biased region" description="Acidic residues" evidence="1">
    <location>
        <begin position="86"/>
        <end position="96"/>
    </location>
</feature>
<accession>A0A7S1WSF7</accession>
<protein>
    <submittedName>
        <fullName evidence="2">Uncharacterized protein</fullName>
    </submittedName>
</protein>
<feature type="compositionally biased region" description="Acidic residues" evidence="1">
    <location>
        <begin position="24"/>
        <end position="45"/>
    </location>
</feature>
<feature type="compositionally biased region" description="Gly residues" evidence="1">
    <location>
        <begin position="1"/>
        <end position="10"/>
    </location>
</feature>
<gene>
    <name evidence="2" type="ORF">ACAT0790_LOCUS61183</name>
</gene>
<sequence>MGEGFAGEGDSGPAAAPDGPVEGAEADQEGEEAPGEEEPELDEGEAMMAREVAEAAGQSFHAGLRALRRCGGRADRAVTELLGLEAEAESEAEGEAGPEAPPSGGIAETMGSSLFQPAEDTFAGVEATDVDGDALLSEEAALYGPPPAKRRRAEGGESDDPVDG</sequence>